<evidence type="ECO:0000313" key="4">
    <source>
        <dbReference type="EMBL" id="KAB2584293.1"/>
    </source>
</evidence>
<dbReference type="AlphaFoldDB" id="A0A5N5E2N1"/>
<dbReference type="InterPro" id="IPR051737">
    <property type="entry name" value="L-xylulose/Carbonyl_redctase"/>
</dbReference>
<dbReference type="PRINTS" id="PR00081">
    <property type="entry name" value="GDHRDH"/>
</dbReference>
<dbReference type="Pfam" id="PF13561">
    <property type="entry name" value="adh_short_C2"/>
    <property type="match status" value="1"/>
</dbReference>
<dbReference type="GO" id="GO:0006006">
    <property type="term" value="P:glucose metabolic process"/>
    <property type="evidence" value="ECO:0007669"/>
    <property type="project" value="TreeGrafter"/>
</dbReference>
<dbReference type="PANTHER" id="PTHR44252">
    <property type="entry name" value="D-ERYTHRULOSE REDUCTASE"/>
    <property type="match status" value="1"/>
</dbReference>
<evidence type="ECO:0000313" key="5">
    <source>
        <dbReference type="Proteomes" id="UP000325576"/>
    </source>
</evidence>
<comment type="similarity">
    <text evidence="1">Belongs to the short-chain dehydrogenases/reductases (SDR) family.</text>
</comment>
<dbReference type="RefSeq" id="WP_021345206.1">
    <property type="nucleotide sequence ID" value="NZ_JABBPH010000001.1"/>
</dbReference>
<evidence type="ECO:0000256" key="2">
    <source>
        <dbReference type="ARBA" id="ARBA00022857"/>
    </source>
</evidence>
<dbReference type="PANTHER" id="PTHR44252:SF3">
    <property type="entry name" value="D-ERYTHRULOSE REDUCTASE-RELATED"/>
    <property type="match status" value="1"/>
</dbReference>
<organism evidence="4 5">
    <name type="scientific">Rhodococcus erythropolis</name>
    <name type="common">Arthrobacter picolinophilus</name>
    <dbReference type="NCBI Taxonomy" id="1833"/>
    <lineage>
        <taxon>Bacteria</taxon>
        <taxon>Bacillati</taxon>
        <taxon>Actinomycetota</taxon>
        <taxon>Actinomycetes</taxon>
        <taxon>Mycobacteriales</taxon>
        <taxon>Nocardiaceae</taxon>
        <taxon>Rhodococcus</taxon>
        <taxon>Rhodococcus erythropolis group</taxon>
    </lineage>
</organism>
<sequence>MPTASARPLAGKRALVTGASKGIGAQIAHAFAQAGADVIVSGRSRCELTTLADRLRDSFAVRAEILVADLALPDAPTQVAQESLAVFGGLDVLVNNAGISYPEFVTDITEPNFDAVLNVNLRAPALLAAKIGSAMADAGGGAIVTVASAAALRALPEHYSYCIAKAGLVMATKVLALELGSRGVRANSVCPTVVLTEMGQTVWGEHDKAAPMLNRIPTGRFAMPDEVSEAVVWLASDAAAMVNGTDLPIDGGYLVS</sequence>
<dbReference type="SUPFAM" id="SSF51735">
    <property type="entry name" value="NAD(P)-binding Rossmann-fold domains"/>
    <property type="match status" value="1"/>
</dbReference>
<keyword evidence="3" id="KW-0560">Oxidoreductase</keyword>
<dbReference type="GO" id="GO:0050038">
    <property type="term" value="F:L-xylulose reductase (NADPH) activity"/>
    <property type="evidence" value="ECO:0007669"/>
    <property type="project" value="TreeGrafter"/>
</dbReference>
<keyword evidence="2" id="KW-0521">NADP</keyword>
<dbReference type="GO" id="GO:0004090">
    <property type="term" value="F:carbonyl reductase (NADPH) activity"/>
    <property type="evidence" value="ECO:0007669"/>
    <property type="project" value="TreeGrafter"/>
</dbReference>
<dbReference type="Proteomes" id="UP000325576">
    <property type="component" value="Unassembled WGS sequence"/>
</dbReference>
<dbReference type="EMBL" id="MRBO01000448">
    <property type="protein sequence ID" value="KAB2584293.1"/>
    <property type="molecule type" value="Genomic_DNA"/>
</dbReference>
<comment type="caution">
    <text evidence="4">The sequence shown here is derived from an EMBL/GenBank/DDBJ whole genome shotgun (WGS) entry which is preliminary data.</text>
</comment>
<dbReference type="FunFam" id="3.40.50.720:FF:000084">
    <property type="entry name" value="Short-chain dehydrogenase reductase"/>
    <property type="match status" value="1"/>
</dbReference>
<protein>
    <submittedName>
        <fullName evidence="4">Short-chain dehydrogenase</fullName>
    </submittedName>
</protein>
<evidence type="ECO:0000256" key="3">
    <source>
        <dbReference type="ARBA" id="ARBA00023002"/>
    </source>
</evidence>
<name>A0A5N5E2N1_RHOER</name>
<dbReference type="PRINTS" id="PR00080">
    <property type="entry name" value="SDRFAMILY"/>
</dbReference>
<dbReference type="NCBIfam" id="NF005559">
    <property type="entry name" value="PRK07231.1"/>
    <property type="match status" value="1"/>
</dbReference>
<gene>
    <name evidence="4" type="ORF">BS297_16215</name>
</gene>
<dbReference type="InterPro" id="IPR002347">
    <property type="entry name" value="SDR_fam"/>
</dbReference>
<dbReference type="Gene3D" id="3.40.50.720">
    <property type="entry name" value="NAD(P)-binding Rossmann-like Domain"/>
    <property type="match status" value="1"/>
</dbReference>
<accession>A0A5N5E2N1</accession>
<dbReference type="InterPro" id="IPR036291">
    <property type="entry name" value="NAD(P)-bd_dom_sf"/>
</dbReference>
<reference evidence="4 5" key="1">
    <citation type="journal article" date="2017" name="Poromechanics V (2013)">
        <title>Genomic Characterization of the Arsenic-Tolerant Actinobacterium, &lt;i&gt;Rhodococcus erythropolis&lt;/i&gt; S43.</title>
        <authorList>
            <person name="Retamal-Morales G."/>
            <person name="Mehnert M."/>
            <person name="Schwabe R."/>
            <person name="Tischler D."/>
            <person name="Schloemann M."/>
            <person name="Levican G.J."/>
        </authorList>
    </citation>
    <scope>NUCLEOTIDE SEQUENCE [LARGE SCALE GENOMIC DNA]</scope>
    <source>
        <strain evidence="4 5">S43</strain>
    </source>
</reference>
<dbReference type="GO" id="GO:0005997">
    <property type="term" value="P:xylulose metabolic process"/>
    <property type="evidence" value="ECO:0007669"/>
    <property type="project" value="TreeGrafter"/>
</dbReference>
<evidence type="ECO:0000256" key="1">
    <source>
        <dbReference type="ARBA" id="ARBA00006484"/>
    </source>
</evidence>
<proteinExistence type="inferred from homology"/>